<keyword evidence="1" id="KW-1185">Reference proteome</keyword>
<evidence type="ECO:0000313" key="1">
    <source>
        <dbReference type="Proteomes" id="UP000887564"/>
    </source>
</evidence>
<proteinExistence type="predicted"/>
<reference evidence="2" key="1">
    <citation type="submission" date="2022-11" db="UniProtKB">
        <authorList>
            <consortium name="WormBaseParasite"/>
        </authorList>
    </citation>
    <scope>IDENTIFICATION</scope>
</reference>
<sequence>MRILLASTSGEEGESQVLIISRSLSRSRSLPYRALGCVCLTSVGRHLSEEVIDRCTRRYLDTVTNGFYYLMDGNQGWKKKVNQDSEVAATHHHYHNVAVTH</sequence>
<accession>A0A914S7D9</accession>
<dbReference type="Proteomes" id="UP000887564">
    <property type="component" value="Unplaced"/>
</dbReference>
<organism evidence="1 2">
    <name type="scientific">Parascaris equorum</name>
    <name type="common">Equine roundworm</name>
    <dbReference type="NCBI Taxonomy" id="6256"/>
    <lineage>
        <taxon>Eukaryota</taxon>
        <taxon>Metazoa</taxon>
        <taxon>Ecdysozoa</taxon>
        <taxon>Nematoda</taxon>
        <taxon>Chromadorea</taxon>
        <taxon>Rhabditida</taxon>
        <taxon>Spirurina</taxon>
        <taxon>Ascaridomorpha</taxon>
        <taxon>Ascaridoidea</taxon>
        <taxon>Ascarididae</taxon>
        <taxon>Parascaris</taxon>
    </lineage>
</organism>
<evidence type="ECO:0000313" key="2">
    <source>
        <dbReference type="WBParaSite" id="PEQ_0001011601-mRNA-1"/>
    </source>
</evidence>
<name>A0A914S7D9_PAREQ</name>
<protein>
    <submittedName>
        <fullName evidence="2">Uncharacterized protein</fullName>
    </submittedName>
</protein>
<dbReference type="WBParaSite" id="PEQ_0001011601-mRNA-1">
    <property type="protein sequence ID" value="PEQ_0001011601-mRNA-1"/>
    <property type="gene ID" value="PEQ_0001011601"/>
</dbReference>
<dbReference type="AlphaFoldDB" id="A0A914S7D9"/>